<dbReference type="PANTHER" id="PTHR11728">
    <property type="entry name" value="GLYCEROL-3-PHOSPHATE DEHYDROGENASE"/>
    <property type="match status" value="1"/>
</dbReference>
<protein>
    <submittedName>
        <fullName evidence="3">Glycerol-3-phosphate dehydrogenase</fullName>
        <ecNumber evidence="3">1.1.1.8</ecNumber>
    </submittedName>
</protein>
<dbReference type="OrthoDB" id="10263760at2759"/>
<dbReference type="InterPro" id="IPR006168">
    <property type="entry name" value="G3P_DH_NAD-dep"/>
</dbReference>
<dbReference type="InterPro" id="IPR011128">
    <property type="entry name" value="G3P_DH_NAD-dep_N"/>
</dbReference>
<dbReference type="GO" id="GO:0051287">
    <property type="term" value="F:NAD binding"/>
    <property type="evidence" value="ECO:0007669"/>
    <property type="project" value="InterPro"/>
</dbReference>
<dbReference type="PANTHER" id="PTHR11728:SF8">
    <property type="entry name" value="GLYCEROL-3-PHOSPHATE DEHYDROGENASE [NAD(+)]-RELATED"/>
    <property type="match status" value="1"/>
</dbReference>
<organism evidence="3 4">
    <name type="scientific">Dispira parvispora</name>
    <dbReference type="NCBI Taxonomy" id="1520584"/>
    <lineage>
        <taxon>Eukaryota</taxon>
        <taxon>Fungi</taxon>
        <taxon>Fungi incertae sedis</taxon>
        <taxon>Zoopagomycota</taxon>
        <taxon>Kickxellomycotina</taxon>
        <taxon>Dimargaritomycetes</taxon>
        <taxon>Dimargaritales</taxon>
        <taxon>Dimargaritaceae</taxon>
        <taxon>Dispira</taxon>
    </lineage>
</organism>
<dbReference type="GO" id="GO:0046168">
    <property type="term" value="P:glycerol-3-phosphate catabolic process"/>
    <property type="evidence" value="ECO:0007669"/>
    <property type="project" value="InterPro"/>
</dbReference>
<sequence length="125" mass="14032">MSLQSQPLGSEKVAIIGSGNWGSVVAKIVGNNVSHFKTFNPRVHMWVYEEVVNKHPLSYWINTHHENVKYLPGVRLPHNVVAEPNLIKAVEDATILVFVLPHQFIRRACEELKGHVSSECKAISL</sequence>
<evidence type="ECO:0000313" key="4">
    <source>
        <dbReference type="Proteomes" id="UP001150925"/>
    </source>
</evidence>
<dbReference type="GO" id="GO:0005634">
    <property type="term" value="C:nucleus"/>
    <property type="evidence" value="ECO:0007669"/>
    <property type="project" value="TreeGrafter"/>
</dbReference>
<accession>A0A9W8E467</accession>
<evidence type="ECO:0000259" key="2">
    <source>
        <dbReference type="Pfam" id="PF01210"/>
    </source>
</evidence>
<dbReference type="EC" id="1.1.1.8" evidence="3"/>
<dbReference type="InterPro" id="IPR036291">
    <property type="entry name" value="NAD(P)-bd_dom_sf"/>
</dbReference>
<dbReference type="Gene3D" id="3.40.50.720">
    <property type="entry name" value="NAD(P)-binding Rossmann-like Domain"/>
    <property type="match status" value="1"/>
</dbReference>
<dbReference type="AlphaFoldDB" id="A0A9W8E467"/>
<gene>
    <name evidence="3" type="primary">GPD1_2</name>
    <name evidence="3" type="ORF">IWQ62_006576</name>
</gene>
<feature type="domain" description="Glycerol-3-phosphate dehydrogenase NAD-dependent N-terminal" evidence="2">
    <location>
        <begin position="12"/>
        <end position="124"/>
    </location>
</feature>
<dbReference type="PRINTS" id="PR00077">
    <property type="entry name" value="GPDHDRGNASE"/>
</dbReference>
<keyword evidence="1" id="KW-0520">NAD</keyword>
<proteinExistence type="predicted"/>
<name>A0A9W8E467_9FUNG</name>
<evidence type="ECO:0000313" key="3">
    <source>
        <dbReference type="EMBL" id="KAJ1950383.1"/>
    </source>
</evidence>
<keyword evidence="4" id="KW-1185">Reference proteome</keyword>
<feature type="non-terminal residue" evidence="3">
    <location>
        <position position="1"/>
    </location>
</feature>
<evidence type="ECO:0000256" key="1">
    <source>
        <dbReference type="ARBA" id="ARBA00023027"/>
    </source>
</evidence>
<dbReference type="EMBL" id="JANBPY010003748">
    <property type="protein sequence ID" value="KAJ1950383.1"/>
    <property type="molecule type" value="Genomic_DNA"/>
</dbReference>
<dbReference type="Proteomes" id="UP001150925">
    <property type="component" value="Unassembled WGS sequence"/>
</dbReference>
<comment type="caution">
    <text evidence="3">The sequence shown here is derived from an EMBL/GenBank/DDBJ whole genome shotgun (WGS) entry which is preliminary data.</text>
</comment>
<dbReference type="GO" id="GO:0005829">
    <property type="term" value="C:cytosol"/>
    <property type="evidence" value="ECO:0007669"/>
    <property type="project" value="TreeGrafter"/>
</dbReference>
<reference evidence="3" key="1">
    <citation type="submission" date="2022-07" db="EMBL/GenBank/DDBJ databases">
        <title>Phylogenomic reconstructions and comparative analyses of Kickxellomycotina fungi.</title>
        <authorList>
            <person name="Reynolds N.K."/>
            <person name="Stajich J.E."/>
            <person name="Barry K."/>
            <person name="Grigoriev I.V."/>
            <person name="Crous P."/>
            <person name="Smith M.E."/>
        </authorList>
    </citation>
    <scope>NUCLEOTIDE SEQUENCE</scope>
    <source>
        <strain evidence="3">RSA 1196</strain>
    </source>
</reference>
<dbReference type="SUPFAM" id="SSF51735">
    <property type="entry name" value="NAD(P)-binding Rossmann-fold domains"/>
    <property type="match status" value="1"/>
</dbReference>
<keyword evidence="3" id="KW-0560">Oxidoreductase</keyword>
<dbReference type="GO" id="GO:0141152">
    <property type="term" value="F:glycerol-3-phosphate dehydrogenase (NAD+) activity"/>
    <property type="evidence" value="ECO:0007669"/>
    <property type="project" value="UniProtKB-EC"/>
</dbReference>
<dbReference type="Pfam" id="PF01210">
    <property type="entry name" value="NAD_Gly3P_dh_N"/>
    <property type="match status" value="1"/>
</dbReference>